<sequence length="159" mass="17356">MRKILTLIVPLIALAAGLAAGDMLRPNTAADEAAAQDPGADPDARNHLGEVYADAWFTFPNQFFVPMMRNGDLNAMMVLTLTLETNDRSLQAMGQQEHRLRDALLRQLIMHANAGGFDGNFTTEASLAILRRKLLETARDATDLPVNAILIEDIARQSG</sequence>
<accession>A0A934SJB0</accession>
<dbReference type="Proteomes" id="UP000640485">
    <property type="component" value="Unassembled WGS sequence"/>
</dbReference>
<reference evidence="2" key="1">
    <citation type="submission" date="2021-01" db="EMBL/GenBank/DDBJ databases">
        <title>Paracoccus amoyensis sp. nov., isolated from the surface seawater along the coast of Xiamen Island, China.</title>
        <authorList>
            <person name="Lyu L."/>
        </authorList>
    </citation>
    <scope>NUCLEOTIDE SEQUENCE</scope>
    <source>
        <strain evidence="2">MJ17</strain>
    </source>
</reference>
<proteinExistence type="predicted"/>
<name>A0A934SJB0_9RHOB</name>
<evidence type="ECO:0000313" key="3">
    <source>
        <dbReference type="Proteomes" id="UP000640485"/>
    </source>
</evidence>
<dbReference type="EMBL" id="JAEPRQ010000003">
    <property type="protein sequence ID" value="MBK4216382.1"/>
    <property type="molecule type" value="Genomic_DNA"/>
</dbReference>
<keyword evidence="3" id="KW-1185">Reference proteome</keyword>
<dbReference type="RefSeq" id="WP_200686188.1">
    <property type="nucleotide sequence ID" value="NZ_JAEPRQ010000003.1"/>
</dbReference>
<evidence type="ECO:0000256" key="1">
    <source>
        <dbReference type="SAM" id="SignalP"/>
    </source>
</evidence>
<comment type="caution">
    <text evidence="2">The sequence shown here is derived from an EMBL/GenBank/DDBJ whole genome shotgun (WGS) entry which is preliminary data.</text>
</comment>
<dbReference type="AlphaFoldDB" id="A0A934SJB0"/>
<evidence type="ECO:0000313" key="2">
    <source>
        <dbReference type="EMBL" id="MBK4216382.1"/>
    </source>
</evidence>
<feature type="chain" id="PRO_5037575006" description="Flagellar basal body-associated protein FliL" evidence="1">
    <location>
        <begin position="21"/>
        <end position="159"/>
    </location>
</feature>
<evidence type="ECO:0008006" key="4">
    <source>
        <dbReference type="Google" id="ProtNLM"/>
    </source>
</evidence>
<keyword evidence="1" id="KW-0732">Signal</keyword>
<protein>
    <recommendedName>
        <fullName evidence="4">Flagellar basal body-associated protein FliL</fullName>
    </recommendedName>
</protein>
<organism evidence="2 3">
    <name type="scientific">Paracoccus caeni</name>
    <dbReference type="NCBI Taxonomy" id="657651"/>
    <lineage>
        <taxon>Bacteria</taxon>
        <taxon>Pseudomonadati</taxon>
        <taxon>Pseudomonadota</taxon>
        <taxon>Alphaproteobacteria</taxon>
        <taxon>Rhodobacterales</taxon>
        <taxon>Paracoccaceae</taxon>
        <taxon>Paracoccus</taxon>
    </lineage>
</organism>
<feature type="signal peptide" evidence="1">
    <location>
        <begin position="1"/>
        <end position="20"/>
    </location>
</feature>
<gene>
    <name evidence="2" type="ORF">JJJ17_10640</name>
</gene>